<name>A0AA88ICL9_ARTSF</name>
<dbReference type="EMBL" id="JAVRJZ010000009">
    <property type="protein sequence ID" value="KAK2718727.1"/>
    <property type="molecule type" value="Genomic_DNA"/>
</dbReference>
<dbReference type="PANTHER" id="PTHR12384">
    <property type="entry name" value="MATERNAL PROTEIN EXUPERANTIA"/>
    <property type="match status" value="1"/>
</dbReference>
<evidence type="ECO:0000313" key="5">
    <source>
        <dbReference type="Proteomes" id="UP001187531"/>
    </source>
</evidence>
<proteinExistence type="predicted"/>
<dbReference type="InterPro" id="IPR040941">
    <property type="entry name" value="SAM_Exu"/>
</dbReference>
<dbReference type="PANTHER" id="PTHR12384:SF2">
    <property type="entry name" value="MATERNAL PROTEIN EXUPERANTIA"/>
    <property type="match status" value="1"/>
</dbReference>
<reference evidence="4" key="1">
    <citation type="submission" date="2023-07" db="EMBL/GenBank/DDBJ databases">
        <title>Chromosome-level genome assembly of Artemia franciscana.</title>
        <authorList>
            <person name="Jo E."/>
        </authorList>
    </citation>
    <scope>NUCLEOTIDE SEQUENCE</scope>
    <source>
        <tissue evidence="4">Whole body</tissue>
    </source>
</reference>
<dbReference type="GO" id="GO:0045450">
    <property type="term" value="P:bicoid mRNA localization"/>
    <property type="evidence" value="ECO:0007669"/>
    <property type="project" value="InterPro"/>
</dbReference>
<dbReference type="GO" id="GO:0003723">
    <property type="term" value="F:RNA binding"/>
    <property type="evidence" value="ECO:0007669"/>
    <property type="project" value="InterPro"/>
</dbReference>
<dbReference type="GO" id="GO:0042803">
    <property type="term" value="F:protein homodimerization activity"/>
    <property type="evidence" value="ECO:0007669"/>
    <property type="project" value="InterPro"/>
</dbReference>
<evidence type="ECO:0000259" key="2">
    <source>
        <dbReference type="Pfam" id="PF18609"/>
    </source>
</evidence>
<organism evidence="4 5">
    <name type="scientific">Artemia franciscana</name>
    <name type="common">Brine shrimp</name>
    <name type="synonym">Artemia sanfranciscana</name>
    <dbReference type="NCBI Taxonomy" id="6661"/>
    <lineage>
        <taxon>Eukaryota</taxon>
        <taxon>Metazoa</taxon>
        <taxon>Ecdysozoa</taxon>
        <taxon>Arthropoda</taxon>
        <taxon>Crustacea</taxon>
        <taxon>Branchiopoda</taxon>
        <taxon>Anostraca</taxon>
        <taxon>Artemiidae</taxon>
        <taxon>Artemia</taxon>
    </lineage>
</organism>
<feature type="domain" description="Exuperantia RNAse H-like" evidence="3">
    <location>
        <begin position="23"/>
        <end position="160"/>
    </location>
</feature>
<evidence type="ECO:0000259" key="3">
    <source>
        <dbReference type="Pfam" id="PF22123"/>
    </source>
</evidence>
<sequence>MAPDISDAVIAATPTESFPDGDYMLVFYDLSLTGFRLIDEIIDIGAYCNSKDKFSAAIMPYCDLPPNLQNMYGMRVVTIGGKYRELKDCVRNAIIPSRTEYSGLNEFLGWLKKVKGEKEGVILVGCDGRKSNAVHLVQAYMRYGMFEAFTEIVKGFANLNDSEHEFKSCRKFITTSVGEHQLCLDAAVKRAVYLEKAYLIQSKEKELKFESLKSVIFSPSSAQAELNKIKEYVSKEANLKPIFSYYFGPRTRMGVRSYAAKLRRLLVDADLEFASLAETFARKGGKDGVREMITESVKGKPEEIEVLIDIISTHFDPQMQRKDMPSLVRNGGNPDNRLDRGEKYRRRSQSQKNRSRSFHQKKVSIADQEQTSVKQPCEVKVSDAVDALGENVAKLALEA</sequence>
<accession>A0AA88ICL9</accession>
<dbReference type="AlphaFoldDB" id="A0AA88ICL9"/>
<feature type="domain" description="Exuperantia SAM-like" evidence="2">
    <location>
        <begin position="241"/>
        <end position="314"/>
    </location>
</feature>
<dbReference type="InterPro" id="IPR054362">
    <property type="entry name" value="Exu_RNase_H-like"/>
</dbReference>
<gene>
    <name evidence="4" type="ORF">QYM36_005903</name>
</gene>
<dbReference type="Pfam" id="PF22123">
    <property type="entry name" value="Exu_RNase_H_like"/>
    <property type="match status" value="1"/>
</dbReference>
<evidence type="ECO:0000313" key="4">
    <source>
        <dbReference type="EMBL" id="KAK2718727.1"/>
    </source>
</evidence>
<dbReference type="Proteomes" id="UP001187531">
    <property type="component" value="Unassembled WGS sequence"/>
</dbReference>
<keyword evidence="5" id="KW-1185">Reference proteome</keyword>
<feature type="compositionally biased region" description="Basic residues" evidence="1">
    <location>
        <begin position="343"/>
        <end position="362"/>
    </location>
</feature>
<feature type="region of interest" description="Disordered" evidence="1">
    <location>
        <begin position="319"/>
        <end position="375"/>
    </location>
</feature>
<evidence type="ECO:0000256" key="1">
    <source>
        <dbReference type="SAM" id="MobiDB-lite"/>
    </source>
</evidence>
<dbReference type="InterPro" id="IPR037998">
    <property type="entry name" value="Exu"/>
</dbReference>
<dbReference type="Pfam" id="PF18609">
    <property type="entry name" value="SAM_Exu"/>
    <property type="match status" value="1"/>
</dbReference>
<protein>
    <submittedName>
        <fullName evidence="4">Uncharacterized protein</fullName>
    </submittedName>
</protein>
<comment type="caution">
    <text evidence="4">The sequence shown here is derived from an EMBL/GenBank/DDBJ whole genome shotgun (WGS) entry which is preliminary data.</text>
</comment>